<keyword evidence="2 6" id="KW-0808">Transferase</keyword>
<name>A0A2S9QHM4_9HYPH</name>
<dbReference type="SMART" id="SM00563">
    <property type="entry name" value="PlsC"/>
    <property type="match status" value="1"/>
</dbReference>
<dbReference type="OrthoDB" id="5290997at2"/>
<sequence>MLVLRSLLFNLAFYVNIVLWMILALPTLLMPRPALLWIVKNWARVNIVLMRHIAGITCEIRGRENLPPGPVLVAAKHQSTWDIFAMFLVCEDPCYVLKRELMWLPVFGWLAAKAQMIAVNRGARSRAMKQMKADGERELARGRQIVIFPEGTRRAPGAEPAYKYGVVYLYSEFDVPCVPVALNSGHFWPRRRFIRQPGRLVMEILPAIPAGQDKTAFFERLVSDIESASDRLLAEARGPLGAEQTRIA</sequence>
<comment type="caution">
    <text evidence="6">The sequence shown here is derived from an EMBL/GenBank/DDBJ whole genome shotgun (WGS) entry which is preliminary data.</text>
</comment>
<evidence type="ECO:0000313" key="6">
    <source>
        <dbReference type="EMBL" id="PRH88843.1"/>
    </source>
</evidence>
<dbReference type="EMBL" id="PUEJ01000002">
    <property type="protein sequence ID" value="PRH88843.1"/>
    <property type="molecule type" value="Genomic_DNA"/>
</dbReference>
<protein>
    <submittedName>
        <fullName evidence="6">1-acyl-sn-glycerol-3-phosphate acyltransferase</fullName>
    </submittedName>
</protein>
<dbReference type="SUPFAM" id="SSF69593">
    <property type="entry name" value="Glycerol-3-phosphate (1)-acyltransferase"/>
    <property type="match status" value="1"/>
</dbReference>
<dbReference type="RefSeq" id="WP_105861187.1">
    <property type="nucleotide sequence ID" value="NZ_PUEJ01000002.1"/>
</dbReference>
<organism evidence="6 7">
    <name type="scientific">Labrys okinawensis</name>
    <dbReference type="NCBI Taxonomy" id="346911"/>
    <lineage>
        <taxon>Bacteria</taxon>
        <taxon>Pseudomonadati</taxon>
        <taxon>Pseudomonadota</taxon>
        <taxon>Alphaproteobacteria</taxon>
        <taxon>Hyphomicrobiales</taxon>
        <taxon>Xanthobacteraceae</taxon>
        <taxon>Labrys</taxon>
    </lineage>
</organism>
<dbReference type="PANTHER" id="PTHR10434:SF40">
    <property type="entry name" value="1-ACYL-SN-GLYCEROL-3-PHOSPHATE ACYLTRANSFERASE"/>
    <property type="match status" value="1"/>
</dbReference>
<keyword evidence="4" id="KW-0812">Transmembrane</keyword>
<keyword evidence="4" id="KW-1133">Transmembrane helix</keyword>
<feature type="transmembrane region" description="Helical" evidence="4">
    <location>
        <begin position="7"/>
        <end position="29"/>
    </location>
</feature>
<dbReference type="Proteomes" id="UP000237682">
    <property type="component" value="Unassembled WGS sequence"/>
</dbReference>
<keyword evidence="7" id="KW-1185">Reference proteome</keyword>
<evidence type="ECO:0000256" key="4">
    <source>
        <dbReference type="SAM" id="Phobius"/>
    </source>
</evidence>
<evidence type="ECO:0000256" key="2">
    <source>
        <dbReference type="ARBA" id="ARBA00022679"/>
    </source>
</evidence>
<keyword evidence="4" id="KW-0472">Membrane</keyword>
<evidence type="ECO:0000259" key="5">
    <source>
        <dbReference type="SMART" id="SM00563"/>
    </source>
</evidence>
<proteinExistence type="predicted"/>
<gene>
    <name evidence="6" type="ORF">C5L14_06410</name>
</gene>
<dbReference type="PANTHER" id="PTHR10434">
    <property type="entry name" value="1-ACYL-SN-GLYCEROL-3-PHOSPHATE ACYLTRANSFERASE"/>
    <property type="match status" value="1"/>
</dbReference>
<feature type="domain" description="Phospholipid/glycerol acyltransferase" evidence="5">
    <location>
        <begin position="71"/>
        <end position="185"/>
    </location>
</feature>
<dbReference type="GO" id="GO:0006654">
    <property type="term" value="P:phosphatidic acid biosynthetic process"/>
    <property type="evidence" value="ECO:0007669"/>
    <property type="project" value="TreeGrafter"/>
</dbReference>
<comment type="pathway">
    <text evidence="1">Lipid metabolism.</text>
</comment>
<dbReference type="Pfam" id="PF01553">
    <property type="entry name" value="Acyltransferase"/>
    <property type="match status" value="1"/>
</dbReference>
<dbReference type="AlphaFoldDB" id="A0A2S9QHM4"/>
<evidence type="ECO:0000313" key="7">
    <source>
        <dbReference type="Proteomes" id="UP000237682"/>
    </source>
</evidence>
<dbReference type="GO" id="GO:0003841">
    <property type="term" value="F:1-acylglycerol-3-phosphate O-acyltransferase activity"/>
    <property type="evidence" value="ECO:0007669"/>
    <property type="project" value="TreeGrafter"/>
</dbReference>
<keyword evidence="3 6" id="KW-0012">Acyltransferase</keyword>
<evidence type="ECO:0000256" key="3">
    <source>
        <dbReference type="ARBA" id="ARBA00023315"/>
    </source>
</evidence>
<reference evidence="6 7" key="1">
    <citation type="submission" date="2018-02" db="EMBL/GenBank/DDBJ databases">
        <title>Whole genome sequencing of endophytic bacterium.</title>
        <authorList>
            <person name="Eedara R."/>
            <person name="Podile A.R."/>
        </authorList>
    </citation>
    <scope>NUCLEOTIDE SEQUENCE [LARGE SCALE GENOMIC DNA]</scope>
    <source>
        <strain evidence="6 7">RP1T</strain>
    </source>
</reference>
<dbReference type="InterPro" id="IPR002123">
    <property type="entry name" value="Plipid/glycerol_acylTrfase"/>
</dbReference>
<accession>A0A2S9QHM4</accession>
<dbReference type="CDD" id="cd07989">
    <property type="entry name" value="LPLAT_AGPAT-like"/>
    <property type="match status" value="1"/>
</dbReference>
<evidence type="ECO:0000256" key="1">
    <source>
        <dbReference type="ARBA" id="ARBA00005189"/>
    </source>
</evidence>